<protein>
    <submittedName>
        <fullName evidence="1">Uncharacterized protein</fullName>
    </submittedName>
</protein>
<evidence type="ECO:0000313" key="1">
    <source>
        <dbReference type="EMBL" id="RBI65121.1"/>
    </source>
</evidence>
<proteinExistence type="predicted"/>
<name>A0A365TIH8_9GAMM</name>
<organism evidence="1 2">
    <name type="scientific">Vreelandella sulfidaeris</name>
    <dbReference type="NCBI Taxonomy" id="115553"/>
    <lineage>
        <taxon>Bacteria</taxon>
        <taxon>Pseudomonadati</taxon>
        <taxon>Pseudomonadota</taxon>
        <taxon>Gammaproteobacteria</taxon>
        <taxon>Oceanospirillales</taxon>
        <taxon>Halomonadaceae</taxon>
        <taxon>Vreelandella</taxon>
    </lineage>
</organism>
<sequence length="92" mass="10489">MNLAKIKHDAEAFHAEIAMRVYDESVTDAIDVITRDGEPETLLAVVRSLVDFNVYYSNQKNYKTYQHAYAAIGAAIDKANPEHQPLNKHWNK</sequence>
<gene>
    <name evidence="1" type="ORF">DQ400_19400</name>
</gene>
<evidence type="ECO:0000313" key="2">
    <source>
        <dbReference type="Proteomes" id="UP000252204"/>
    </source>
</evidence>
<dbReference type="AlphaFoldDB" id="A0A365TIH8"/>
<comment type="caution">
    <text evidence="1">The sequence shown here is derived from an EMBL/GenBank/DDBJ whole genome shotgun (WGS) entry which is preliminary data.</text>
</comment>
<dbReference type="Proteomes" id="UP000252204">
    <property type="component" value="Unassembled WGS sequence"/>
</dbReference>
<dbReference type="EMBL" id="QNTU01000024">
    <property type="protein sequence ID" value="RBI65121.1"/>
    <property type="molecule type" value="Genomic_DNA"/>
</dbReference>
<accession>A0A365TIH8</accession>
<reference evidence="2" key="1">
    <citation type="submission" date="2018-06" db="EMBL/GenBank/DDBJ databases">
        <title>Whole genome sequencing of four bacterial strains from South Shetland trench revealing bio-synthetic gene clusters.</title>
        <authorList>
            <person name="Abdel-Mageed W.M."/>
            <person name="Lehri B."/>
            <person name="Jarmusch S."/>
            <person name="Miranda K."/>
            <person name="Goodfellow M."/>
            <person name="Jaspars M."/>
            <person name="Karlyshev A.V."/>
        </authorList>
    </citation>
    <scope>NUCLEOTIDE SEQUENCE [LARGE SCALE GENOMIC DNA]</scope>
    <source>
        <strain evidence="2">SST4</strain>
    </source>
</reference>
<keyword evidence="2" id="KW-1185">Reference proteome</keyword>